<comment type="caution">
    <text evidence="3">The sequence shown here is derived from an EMBL/GenBank/DDBJ whole genome shotgun (WGS) entry which is preliminary data.</text>
</comment>
<proteinExistence type="predicted"/>
<dbReference type="GO" id="GO:0005524">
    <property type="term" value="F:ATP binding"/>
    <property type="evidence" value="ECO:0007669"/>
    <property type="project" value="UniProtKB-KW"/>
</dbReference>
<keyword evidence="1" id="KW-0812">Transmembrane</keyword>
<keyword evidence="1" id="KW-0472">Membrane</keyword>
<feature type="domain" description="Schlafen AlbA-2" evidence="2">
    <location>
        <begin position="376"/>
        <end position="516"/>
    </location>
</feature>
<dbReference type="Proteomes" id="UP001221217">
    <property type="component" value="Unassembled WGS sequence"/>
</dbReference>
<dbReference type="Gene3D" id="3.30.950.30">
    <property type="entry name" value="Schlafen, AAA domain"/>
    <property type="match status" value="1"/>
</dbReference>
<dbReference type="InterPro" id="IPR007421">
    <property type="entry name" value="Schlafen_AlbA_2_dom"/>
</dbReference>
<sequence length="543" mass="61145">MKTVNRGTRYKWDNQRSTQVFQFLLRLLPLVIILILSAGFVWVYRNADLRNRLDESVFETSSSKTLIAVKDYFSPLTEFIFSSVLWGRVGEIDSVGEPEDYIELLQARFASIGTVSSFSLTDPAGRELVLKNPYGDSDWFTTEKNNEDSLTYLRNAGGFAESDRPSGSGVRISTVYSLPYLDEPGISLYLQSPFGNAGEGLSIAVDLPLRQMSERLKEDGAVKDAVLFILLPAEEDYIFLPVGNLLKLPDTQTPELDFETATPLDSGADSLISFLDENIPGDQDDDLQLRYETEAGSWMTEFLLIDLGDDELIIGTLVPVESLWTSQFSVPLQLFLLTILAAAAFLLYRLVNDYREASRSPYRIEEILREEIGKGESSKLEFKSSLRWDYREDKVNKALEDIIVKSIAAFSNARGGTLLIGVADSGEILGIEKDYAVLRQEGRDYYEIHLRNLLGSRYGVGYTSKNIAVDFPWLSGHEICRIRIRRGRQPLFTTVKSKNGSPVEKFFIRSGNTSQVLDNPSEITNYILTRFSRWRIGKSFSAS</sequence>
<evidence type="ECO:0000256" key="1">
    <source>
        <dbReference type="SAM" id="Phobius"/>
    </source>
</evidence>
<organism evidence="3 4">
    <name type="scientific">Candidatus Thalassospirochaeta sargassi</name>
    <dbReference type="NCBI Taxonomy" id="3119039"/>
    <lineage>
        <taxon>Bacteria</taxon>
        <taxon>Pseudomonadati</taxon>
        <taxon>Spirochaetota</taxon>
        <taxon>Spirochaetia</taxon>
        <taxon>Spirochaetales</taxon>
        <taxon>Spirochaetaceae</taxon>
        <taxon>Candidatus Thalassospirochaeta</taxon>
    </lineage>
</organism>
<feature type="transmembrane region" description="Helical" evidence="1">
    <location>
        <begin position="20"/>
        <end position="44"/>
    </location>
</feature>
<dbReference type="PANTHER" id="PTHR30595">
    <property type="entry name" value="GLPR-RELATED TRANSCRIPTIONAL REPRESSOR"/>
    <property type="match status" value="1"/>
</dbReference>
<dbReference type="InterPro" id="IPR038461">
    <property type="entry name" value="Schlafen_AlbA_2_dom_sf"/>
</dbReference>
<keyword evidence="3" id="KW-0547">Nucleotide-binding</keyword>
<dbReference type="PANTHER" id="PTHR30595:SF6">
    <property type="entry name" value="SCHLAFEN ALBA-2 DOMAIN-CONTAINING PROTEIN"/>
    <property type="match status" value="1"/>
</dbReference>
<dbReference type="Pfam" id="PF04326">
    <property type="entry name" value="SLFN_AlbA_2"/>
    <property type="match status" value="1"/>
</dbReference>
<dbReference type="EMBL" id="JAQQAL010000029">
    <property type="protein sequence ID" value="MDC7227616.1"/>
    <property type="molecule type" value="Genomic_DNA"/>
</dbReference>
<gene>
    <name evidence="3" type="ORF">PQJ61_12700</name>
</gene>
<evidence type="ECO:0000313" key="3">
    <source>
        <dbReference type="EMBL" id="MDC7227616.1"/>
    </source>
</evidence>
<name>A0AAJ1IK61_9SPIO</name>
<evidence type="ECO:0000259" key="2">
    <source>
        <dbReference type="Pfam" id="PF04326"/>
    </source>
</evidence>
<accession>A0AAJ1IK61</accession>
<protein>
    <submittedName>
        <fullName evidence="3">ATP-binding protein</fullName>
    </submittedName>
</protein>
<reference evidence="3 4" key="1">
    <citation type="submission" date="2022-12" db="EMBL/GenBank/DDBJ databases">
        <title>Metagenome assembled genome from gulf of manar.</title>
        <authorList>
            <person name="Kohli P."/>
            <person name="Pk S."/>
            <person name="Venkata Ramana C."/>
            <person name="Sasikala C."/>
        </authorList>
    </citation>
    <scope>NUCLEOTIDE SEQUENCE [LARGE SCALE GENOMIC DNA]</scope>
    <source>
        <strain evidence="3">JB008</strain>
    </source>
</reference>
<keyword evidence="1" id="KW-1133">Transmembrane helix</keyword>
<evidence type="ECO:0000313" key="4">
    <source>
        <dbReference type="Proteomes" id="UP001221217"/>
    </source>
</evidence>
<keyword evidence="3" id="KW-0067">ATP-binding</keyword>
<dbReference type="AlphaFoldDB" id="A0AAJ1IK61"/>
<feature type="transmembrane region" description="Helical" evidence="1">
    <location>
        <begin position="332"/>
        <end position="351"/>
    </location>
</feature>